<evidence type="ECO:0000313" key="1">
    <source>
        <dbReference type="EMBL" id="AGQ19901.1"/>
    </source>
</evidence>
<reference evidence="1" key="1">
    <citation type="journal article" date="2013" name="Sci. Rep.">
        <title>Metagenomics uncovers a new group of low GC and ultra-small marine Actinobacteria.</title>
        <authorList>
            <person name="Ghai R."/>
            <person name="Mizuno C.M."/>
            <person name="Picazo A."/>
            <person name="Camacho A."/>
            <person name="Rodriguez-Valera F."/>
        </authorList>
    </citation>
    <scope>NUCLEOTIDE SEQUENCE</scope>
</reference>
<sequence length="39" mass="4489">MTEQTIQIVENPQERPVMKIIELTPEISGVVILVELEIR</sequence>
<protein>
    <submittedName>
        <fullName evidence="1">MedDCM-OCT-S43-C55-cds5</fullName>
    </submittedName>
</protein>
<dbReference type="EMBL" id="KC811146">
    <property type="protein sequence ID" value="AGQ19901.1"/>
    <property type="molecule type" value="Genomic_DNA"/>
</dbReference>
<proteinExistence type="predicted"/>
<accession>S5DLY3</accession>
<name>S5DLY3_9ACTN</name>
<dbReference type="AlphaFoldDB" id="S5DLY3"/>
<organism evidence="1">
    <name type="scientific">Candidatus Actinomarina minuta</name>
    <dbReference type="NCBI Taxonomy" id="1389454"/>
    <lineage>
        <taxon>Bacteria</taxon>
        <taxon>Bacillati</taxon>
        <taxon>Actinomycetota</taxon>
        <taxon>Actinomycetes</taxon>
        <taxon>Candidatus Actinomarinidae</taxon>
        <taxon>Candidatus Actinomarinales</taxon>
        <taxon>Candidatus Actinomarineae</taxon>
        <taxon>Candidatus Actinomarinaceae</taxon>
        <taxon>Candidatus Actinomarina</taxon>
    </lineage>
</organism>